<evidence type="ECO:0000313" key="1">
    <source>
        <dbReference type="EMBL" id="KAH6947816.1"/>
    </source>
</evidence>
<name>A0ACB7TNL0_HYAAI</name>
<keyword evidence="2" id="KW-1185">Reference proteome</keyword>
<gene>
    <name evidence="1" type="ORF">HPB50_021545</name>
</gene>
<comment type="caution">
    <text evidence="1">The sequence shown here is derived from an EMBL/GenBank/DDBJ whole genome shotgun (WGS) entry which is preliminary data.</text>
</comment>
<protein>
    <submittedName>
        <fullName evidence="1">Uncharacterized protein</fullName>
    </submittedName>
</protein>
<accession>A0ACB7TNL0</accession>
<sequence length="314" mass="34722">MERIRPDLRTYSKTETLDIQPSDVSISKDELTTAATTTTGGIDSYFSQSMQLPSPLYFKYWALSTAPTVRASRWPALLICHAYSPFPGAQRSPCTRALPVTTAQTPRLSPLAWFSARHAERREHSQTMQPTASLAGAGTARRAKRTTCQNHCFLRAWTEHAVASSPAAGGSALLLGAREHHGNDDSEGPLRLRDEARRRSGCVVVGANGHRSCVRDALTARRLRRMVKRSSGPTRGDRGNRRERRVLFFSPRWGGARESGAESAGGWRTERRWVALPGNWLPAASSCSSFCPSFHNHRCPLTRAEADDDAQEHD</sequence>
<dbReference type="EMBL" id="CM023481">
    <property type="protein sequence ID" value="KAH6947816.1"/>
    <property type="molecule type" value="Genomic_DNA"/>
</dbReference>
<proteinExistence type="predicted"/>
<organism evidence="1 2">
    <name type="scientific">Hyalomma asiaticum</name>
    <name type="common">Tick</name>
    <dbReference type="NCBI Taxonomy" id="266040"/>
    <lineage>
        <taxon>Eukaryota</taxon>
        <taxon>Metazoa</taxon>
        <taxon>Ecdysozoa</taxon>
        <taxon>Arthropoda</taxon>
        <taxon>Chelicerata</taxon>
        <taxon>Arachnida</taxon>
        <taxon>Acari</taxon>
        <taxon>Parasitiformes</taxon>
        <taxon>Ixodida</taxon>
        <taxon>Ixodoidea</taxon>
        <taxon>Ixodidae</taxon>
        <taxon>Hyalomminae</taxon>
        <taxon>Hyalomma</taxon>
    </lineage>
</organism>
<evidence type="ECO:0000313" key="2">
    <source>
        <dbReference type="Proteomes" id="UP000821845"/>
    </source>
</evidence>
<reference evidence="1" key="1">
    <citation type="submission" date="2020-05" db="EMBL/GenBank/DDBJ databases">
        <title>Large-scale comparative analyses of tick genomes elucidate their genetic diversity and vector capacities.</title>
        <authorList>
            <person name="Jia N."/>
            <person name="Wang J."/>
            <person name="Shi W."/>
            <person name="Du L."/>
            <person name="Sun Y."/>
            <person name="Zhan W."/>
            <person name="Jiang J."/>
            <person name="Wang Q."/>
            <person name="Zhang B."/>
            <person name="Ji P."/>
            <person name="Sakyi L.B."/>
            <person name="Cui X."/>
            <person name="Yuan T."/>
            <person name="Jiang B."/>
            <person name="Yang W."/>
            <person name="Lam T.T.-Y."/>
            <person name="Chang Q."/>
            <person name="Ding S."/>
            <person name="Wang X."/>
            <person name="Zhu J."/>
            <person name="Ruan X."/>
            <person name="Zhao L."/>
            <person name="Wei J."/>
            <person name="Que T."/>
            <person name="Du C."/>
            <person name="Cheng J."/>
            <person name="Dai P."/>
            <person name="Han X."/>
            <person name="Huang E."/>
            <person name="Gao Y."/>
            <person name="Liu J."/>
            <person name="Shao H."/>
            <person name="Ye R."/>
            <person name="Li L."/>
            <person name="Wei W."/>
            <person name="Wang X."/>
            <person name="Wang C."/>
            <person name="Yang T."/>
            <person name="Huo Q."/>
            <person name="Li W."/>
            <person name="Guo W."/>
            <person name="Chen H."/>
            <person name="Zhou L."/>
            <person name="Ni X."/>
            <person name="Tian J."/>
            <person name="Zhou Y."/>
            <person name="Sheng Y."/>
            <person name="Liu T."/>
            <person name="Pan Y."/>
            <person name="Xia L."/>
            <person name="Li J."/>
            <person name="Zhao F."/>
            <person name="Cao W."/>
        </authorList>
    </citation>
    <scope>NUCLEOTIDE SEQUENCE</scope>
    <source>
        <strain evidence="1">Hyas-2018</strain>
    </source>
</reference>
<dbReference type="Proteomes" id="UP000821845">
    <property type="component" value="Chromosome 1"/>
</dbReference>